<dbReference type="InterPro" id="IPR049342">
    <property type="entry name" value="TRAF1-6_MATH_dom"/>
</dbReference>
<dbReference type="PANTHER" id="PTHR10131">
    <property type="entry name" value="TNF RECEPTOR ASSOCIATED FACTOR"/>
    <property type="match status" value="1"/>
</dbReference>
<reference evidence="2" key="1">
    <citation type="submission" date="2021-02" db="EMBL/GenBank/DDBJ databases">
        <authorList>
            <person name="Nowell W R."/>
        </authorList>
    </citation>
    <scope>NUCLEOTIDE SEQUENCE</scope>
</reference>
<dbReference type="SUPFAM" id="SSF57850">
    <property type="entry name" value="RING/U-box"/>
    <property type="match status" value="1"/>
</dbReference>
<dbReference type="PANTHER" id="PTHR10131:SF94">
    <property type="entry name" value="TNF RECEPTOR-ASSOCIATED FACTOR 4"/>
    <property type="match status" value="1"/>
</dbReference>
<evidence type="ECO:0000313" key="3">
    <source>
        <dbReference type="Proteomes" id="UP000663852"/>
    </source>
</evidence>
<dbReference type="EMBL" id="CAJNOJ010000004">
    <property type="protein sequence ID" value="CAF0738551.1"/>
    <property type="molecule type" value="Genomic_DNA"/>
</dbReference>
<name>A0A813NEN4_ADIRI</name>
<accession>A0A813NEN4</accession>
<dbReference type="InterPro" id="IPR013083">
    <property type="entry name" value="Znf_RING/FYVE/PHD"/>
</dbReference>
<gene>
    <name evidence="2" type="ORF">EDS130_LOCUS1576</name>
</gene>
<evidence type="ECO:0000313" key="2">
    <source>
        <dbReference type="EMBL" id="CAF0738551.1"/>
    </source>
</evidence>
<comment type="caution">
    <text evidence="2">The sequence shown here is derived from an EMBL/GenBank/DDBJ whole genome shotgun (WGS) entry which is preliminary data.</text>
</comment>
<organism evidence="2 3">
    <name type="scientific">Adineta ricciae</name>
    <name type="common">Rotifer</name>
    <dbReference type="NCBI Taxonomy" id="249248"/>
    <lineage>
        <taxon>Eukaryota</taxon>
        <taxon>Metazoa</taxon>
        <taxon>Spiralia</taxon>
        <taxon>Gnathifera</taxon>
        <taxon>Rotifera</taxon>
        <taxon>Eurotatoria</taxon>
        <taxon>Bdelloidea</taxon>
        <taxon>Adinetida</taxon>
        <taxon>Adinetidae</taxon>
        <taxon>Adineta</taxon>
    </lineage>
</organism>
<dbReference type="Pfam" id="PF21355">
    <property type="entry name" value="TRAF-mep_MATH"/>
    <property type="match status" value="1"/>
</dbReference>
<dbReference type="SMART" id="SM00061">
    <property type="entry name" value="MATH"/>
    <property type="match status" value="1"/>
</dbReference>
<proteinExistence type="predicted"/>
<dbReference type="Proteomes" id="UP000663852">
    <property type="component" value="Unassembled WGS sequence"/>
</dbReference>
<dbReference type="InterPro" id="IPR008974">
    <property type="entry name" value="TRAF-like"/>
</dbReference>
<dbReference type="PROSITE" id="PS50144">
    <property type="entry name" value="MATH"/>
    <property type="match status" value="1"/>
</dbReference>
<dbReference type="Gene3D" id="3.30.40.10">
    <property type="entry name" value="Zinc/RING finger domain, C3HC4 (zinc finger)"/>
    <property type="match status" value="1"/>
</dbReference>
<protein>
    <recommendedName>
        <fullName evidence="1">MATH domain-containing protein</fullName>
    </recommendedName>
</protein>
<sequence>MGTYKHDCSEHHKLIMAVETVLLVSQTSAKLTNIPQITIVKDLNALIAHITQRNTTVDEFKLFVPLDVKSTLIKDPIYQFSQVRVIYVYCKNREDVKDPVKQTPKVEGKFRSIDERSLSAHIRNAAGAEKDSQHQASSMDAERINIKRHYGYADDLPAPKRNATDSSSGYNVGNIGDFGKHYTCGICTLLLRQPYQLACGDRVCANCIKMKPHEIQCNNCGEVTSKSEAWFDRGAFNYLNESLVKCFLCQWTNRLQLYQRHIDEYHHGSVRSGSATCGTEESRLQSRGLSTHSHININNIAISDYRPVLYNGAESQLQQNHYLSLEEQNGLFVNSDGMITWQISGLEDKFHDAQTQRQQSMYSPTFITPSGYNMCVRLYPHGDADVRGTHMSIYAVLLRGDHDDRLIWPLSCRLQFVLVDQTRINGIEQHLSEEIWSDFHSKCFERPDTMMNQGYGIKKFVDLEVIHQHKNLYIKDDTIYIQVIVDSSSTRPEMVPENNIGDTPNDDNHVDTILEDIEECIREQ</sequence>
<dbReference type="SUPFAM" id="SSF49599">
    <property type="entry name" value="TRAF domain-like"/>
    <property type="match status" value="1"/>
</dbReference>
<dbReference type="Gene3D" id="2.60.210.10">
    <property type="entry name" value="Apoptosis, Tumor Necrosis Factor Receptor Associated Protein 2, Chain A"/>
    <property type="match status" value="1"/>
</dbReference>
<feature type="domain" description="MATH" evidence="1">
    <location>
        <begin position="336"/>
        <end position="485"/>
    </location>
</feature>
<evidence type="ECO:0000259" key="1">
    <source>
        <dbReference type="PROSITE" id="PS50144"/>
    </source>
</evidence>
<dbReference type="InterPro" id="IPR002083">
    <property type="entry name" value="MATH/TRAF_dom"/>
</dbReference>
<dbReference type="AlphaFoldDB" id="A0A813NEN4"/>
<dbReference type="OrthoDB" id="6499288at2759"/>